<accession>A0A179IS02</accession>
<gene>
    <name evidence="2" type="ORF">SA87_11290</name>
</gene>
<feature type="transmembrane region" description="Helical" evidence="1">
    <location>
        <begin position="333"/>
        <end position="357"/>
    </location>
</feature>
<comment type="caution">
    <text evidence="2">The sequence shown here is derived from an EMBL/GenBank/DDBJ whole genome shotgun (WGS) entry which is preliminary data.</text>
</comment>
<keyword evidence="3" id="KW-1185">Reference proteome</keyword>
<dbReference type="OrthoDB" id="9810382at2"/>
<name>A0A179IS02_HYDSH</name>
<keyword evidence="1" id="KW-0472">Membrane</keyword>
<keyword evidence="1" id="KW-1133">Transmembrane helix</keyword>
<feature type="transmembrane region" description="Helical" evidence="1">
    <location>
        <begin position="71"/>
        <end position="94"/>
    </location>
</feature>
<protein>
    <submittedName>
        <fullName evidence="2">Uncharacterized protein</fullName>
    </submittedName>
</protein>
<organism evidence="2 3">
    <name type="scientific">Hydrogenibacillus schlegelii</name>
    <name type="common">Bacillus schlegelii</name>
    <dbReference type="NCBI Taxonomy" id="1484"/>
    <lineage>
        <taxon>Bacteria</taxon>
        <taxon>Bacillati</taxon>
        <taxon>Bacillota</taxon>
        <taxon>Bacilli</taxon>
        <taxon>Bacillales</taxon>
        <taxon>Bacillales Family X. Incertae Sedis</taxon>
        <taxon>Hydrogenibacillus</taxon>
    </lineage>
</organism>
<feature type="transmembrane region" description="Helical" evidence="1">
    <location>
        <begin position="378"/>
        <end position="402"/>
    </location>
</feature>
<feature type="transmembrane region" description="Helical" evidence="1">
    <location>
        <begin position="238"/>
        <end position="256"/>
    </location>
</feature>
<feature type="transmembrane region" description="Helical" evidence="1">
    <location>
        <begin position="289"/>
        <end position="308"/>
    </location>
</feature>
<reference evidence="2 3" key="1">
    <citation type="submission" date="2015-09" db="EMBL/GenBank/DDBJ databases">
        <title>Draft genome sequence of Hydrogenibacillus schlegelii DSM 2000.</title>
        <authorList>
            <person name="Hemp J."/>
        </authorList>
    </citation>
    <scope>NUCLEOTIDE SEQUENCE [LARGE SCALE GENOMIC DNA]</scope>
    <source>
        <strain evidence="2 3">MA 48</strain>
    </source>
</reference>
<feature type="transmembrane region" description="Helical" evidence="1">
    <location>
        <begin position="262"/>
        <end position="282"/>
    </location>
</feature>
<evidence type="ECO:0000313" key="2">
    <source>
        <dbReference type="EMBL" id="OAR05468.1"/>
    </source>
</evidence>
<evidence type="ECO:0000256" key="1">
    <source>
        <dbReference type="SAM" id="Phobius"/>
    </source>
</evidence>
<dbReference type="STRING" id="1484.SA87_11290"/>
<keyword evidence="1" id="KW-0812">Transmembrane</keyword>
<proteinExistence type="predicted"/>
<dbReference type="EMBL" id="JXBB01000001">
    <property type="protein sequence ID" value="OAR05468.1"/>
    <property type="molecule type" value="Genomic_DNA"/>
</dbReference>
<evidence type="ECO:0000313" key="3">
    <source>
        <dbReference type="Proteomes" id="UP000243024"/>
    </source>
</evidence>
<dbReference type="RefSeq" id="WP_066442227.1">
    <property type="nucleotide sequence ID" value="NZ_CBCSAS010000013.1"/>
</dbReference>
<dbReference type="AlphaFoldDB" id="A0A179IS02"/>
<feature type="transmembrane region" description="Helical" evidence="1">
    <location>
        <begin position="106"/>
        <end position="127"/>
    </location>
</feature>
<dbReference type="Proteomes" id="UP000243024">
    <property type="component" value="Unassembled WGS sequence"/>
</dbReference>
<feature type="transmembrane region" description="Helical" evidence="1">
    <location>
        <begin position="195"/>
        <end position="217"/>
    </location>
</feature>
<feature type="transmembrane region" description="Helical" evidence="1">
    <location>
        <begin position="20"/>
        <end position="50"/>
    </location>
</feature>
<sequence length="407" mass="46165">MPVDTTELLNVLRSPSGIDFYPVVIQVLMVLTWAMHMFFINITIGSLLMTIVGYVQRDLKWRKLSQKTIKIAIISLSLGIVFGVAPLLFTQVIYDNLWYTANNLSAWLVILFVPIVILAYYAAYFFYFRNRDRSPSWLVLFPLLSLAGILYAAAAMHIFSYQELFPDKWVDWYTNGGTTMNTSGWHVYAFSVPRYLFFILLSLFVFGIYMKGYAWFFSKREDMDQSFVAWFGQVGQKLAAVAGALLVLDAILYNALQGTLGHPVIWGTVGFVAVVWALLMAWSRSSAGWVAPTLVGLAFFSDLAVGIMREAIRMIELAKFNHTIYDYPMHLNIFGPVLFFGTLGVGIAVFAFVLYVLYKGGRRAGVYEASKVETANTLWRFAWFTVVMWLVIFWGTGVIVLANLNNY</sequence>
<feature type="transmembrane region" description="Helical" evidence="1">
    <location>
        <begin position="139"/>
        <end position="159"/>
    </location>
</feature>